<evidence type="ECO:0000256" key="8">
    <source>
        <dbReference type="ARBA" id="ARBA00022977"/>
    </source>
</evidence>
<evidence type="ECO:0000313" key="14">
    <source>
        <dbReference type="EMBL" id="GEN79868.1"/>
    </source>
</evidence>
<dbReference type="GO" id="GO:0009228">
    <property type="term" value="P:thiamine biosynthetic process"/>
    <property type="evidence" value="ECO:0007669"/>
    <property type="project" value="UniProtKB-KW"/>
</dbReference>
<sequence length="366" mass="39789">MNTSLRRPLATTAVLAIAATALTACSSAEAEEPADTAEGLTPLSLTLSWVTQAEYAGFYVADKKGYYEEEGIDIEIRPGGPDVSPFQLLAAGQTDIALGGYGQQLAAVEAGADLVTIAPAFERGAGRLVYFADRPELADPANWAGTKVSLWGGWQATFAATASKYDVDLADIEISNQSFDMTNFCQEGVDLADAMVYNEWAQAIAGCGGRELALIDYNELGTAVMEQNLVVDGAWLEENPELVEGFLRASMRGWLDVRDDPQLGVDTTLELGPALPEKFQTWQMNEINKLIWPSSAGLFTVPEEEWDRNEDLLVQFEVIAGKPVREDVVDMSFRDKVAAELEAEGADLIGADFEPMVIDPYTYFQD</sequence>
<dbReference type="Pfam" id="PF09084">
    <property type="entry name" value="NMT1"/>
    <property type="match status" value="1"/>
</dbReference>
<dbReference type="SUPFAM" id="SSF53850">
    <property type="entry name" value="Periplasmic binding protein-like II"/>
    <property type="match status" value="1"/>
</dbReference>
<evidence type="ECO:0000256" key="7">
    <source>
        <dbReference type="ARBA" id="ARBA00022898"/>
    </source>
</evidence>
<evidence type="ECO:0000256" key="5">
    <source>
        <dbReference type="ARBA" id="ARBA00022679"/>
    </source>
</evidence>
<feature type="chain" id="PRO_5021891922" description="Thiamine pyrimidine synthase" evidence="12">
    <location>
        <begin position="31"/>
        <end position="366"/>
    </location>
</feature>
<evidence type="ECO:0000256" key="2">
    <source>
        <dbReference type="ARBA" id="ARBA00004948"/>
    </source>
</evidence>
<comment type="subunit">
    <text evidence="4">Homodimer.</text>
</comment>
<protein>
    <recommendedName>
        <fullName evidence="10">Thiamine pyrimidine synthase</fullName>
    </recommendedName>
</protein>
<evidence type="ECO:0000256" key="3">
    <source>
        <dbReference type="ARBA" id="ARBA00009406"/>
    </source>
</evidence>
<keyword evidence="9" id="KW-0408">Iron</keyword>
<proteinExistence type="inferred from homology"/>
<keyword evidence="5" id="KW-0808">Transferase</keyword>
<dbReference type="AlphaFoldDB" id="A0A511YXD9"/>
<gene>
    <name evidence="14" type="ORF">AFE02nite_16020</name>
</gene>
<evidence type="ECO:0000256" key="11">
    <source>
        <dbReference type="ARBA" id="ARBA00048179"/>
    </source>
</evidence>
<keyword evidence="8" id="KW-0784">Thiamine biosynthesis</keyword>
<reference evidence="14 15" key="1">
    <citation type="submission" date="2019-07" db="EMBL/GenBank/DDBJ databases">
        <title>Whole genome shotgun sequence of Actinotalea fermentans NBRC 105374.</title>
        <authorList>
            <person name="Hosoyama A."/>
            <person name="Uohara A."/>
            <person name="Ohji S."/>
            <person name="Ichikawa N."/>
        </authorList>
    </citation>
    <scope>NUCLEOTIDE SEQUENCE [LARGE SCALE GENOMIC DNA]</scope>
    <source>
        <strain evidence="14 15">NBRC 105374</strain>
    </source>
</reference>
<dbReference type="OrthoDB" id="174578at2"/>
<evidence type="ECO:0000256" key="9">
    <source>
        <dbReference type="ARBA" id="ARBA00023004"/>
    </source>
</evidence>
<dbReference type="RefSeq" id="WP_034243640.1">
    <property type="nucleotide sequence ID" value="NZ_BJYK01000004.1"/>
</dbReference>
<evidence type="ECO:0000256" key="6">
    <source>
        <dbReference type="ARBA" id="ARBA00022723"/>
    </source>
</evidence>
<dbReference type="GO" id="GO:0016740">
    <property type="term" value="F:transferase activity"/>
    <property type="evidence" value="ECO:0007669"/>
    <property type="project" value="UniProtKB-KW"/>
</dbReference>
<evidence type="ECO:0000256" key="10">
    <source>
        <dbReference type="ARBA" id="ARBA00033171"/>
    </source>
</evidence>
<name>A0A511YXD9_9CELL</name>
<dbReference type="PANTHER" id="PTHR31528">
    <property type="entry name" value="4-AMINO-5-HYDROXYMETHYL-2-METHYLPYRIMIDINE PHOSPHATE SYNTHASE THI11-RELATED"/>
    <property type="match status" value="1"/>
</dbReference>
<evidence type="ECO:0000259" key="13">
    <source>
        <dbReference type="Pfam" id="PF09084"/>
    </source>
</evidence>
<comment type="catalytic activity">
    <reaction evidence="11">
        <text>N(6)-(pyridoxal phosphate)-L-lysyl-[4-amino-5-hydroxymethyl-2-methylpyrimidine phosphate synthase] + L-histidyl-[4-amino-5-hydroxymethyl-2-methylpyrimidine phosphate synthase] + 2 Fe(3+) + 4 H2O = L-lysyl-[4-amino-5-hydroxymethyl-2-methylpyrimidine phosphate synthase] + (2S)-2-amino-5-hydroxy-4-oxopentanoyl-[4-amino-5-hydroxymethyl-2-methylpyrimidine phosphate synthase] + 4-amino-2-methyl-5-(phosphooxymethyl)pyrimidine + 3-oxopropanoate + 2 Fe(2+) + 2 H(+)</text>
        <dbReference type="Rhea" id="RHEA:65756"/>
        <dbReference type="Rhea" id="RHEA-COMP:16892"/>
        <dbReference type="Rhea" id="RHEA-COMP:16893"/>
        <dbReference type="Rhea" id="RHEA-COMP:16894"/>
        <dbReference type="Rhea" id="RHEA-COMP:16895"/>
        <dbReference type="ChEBI" id="CHEBI:15377"/>
        <dbReference type="ChEBI" id="CHEBI:15378"/>
        <dbReference type="ChEBI" id="CHEBI:29033"/>
        <dbReference type="ChEBI" id="CHEBI:29034"/>
        <dbReference type="ChEBI" id="CHEBI:29969"/>
        <dbReference type="ChEBI" id="CHEBI:29979"/>
        <dbReference type="ChEBI" id="CHEBI:33190"/>
        <dbReference type="ChEBI" id="CHEBI:58354"/>
        <dbReference type="ChEBI" id="CHEBI:143915"/>
        <dbReference type="ChEBI" id="CHEBI:157692"/>
    </reaction>
    <physiologicalReaction direction="left-to-right" evidence="11">
        <dbReference type="Rhea" id="RHEA:65757"/>
    </physiologicalReaction>
</comment>
<feature type="domain" description="SsuA/THI5-like" evidence="13">
    <location>
        <begin position="53"/>
        <end position="262"/>
    </location>
</feature>
<comment type="caution">
    <text evidence="14">The sequence shown here is derived from an EMBL/GenBank/DDBJ whole genome shotgun (WGS) entry which is preliminary data.</text>
</comment>
<accession>A0A511YXD9</accession>
<evidence type="ECO:0000256" key="1">
    <source>
        <dbReference type="ARBA" id="ARBA00003469"/>
    </source>
</evidence>
<comment type="pathway">
    <text evidence="2">Cofactor biosynthesis; thiamine diphosphate biosynthesis.</text>
</comment>
<dbReference type="InterPro" id="IPR015168">
    <property type="entry name" value="SsuA/THI5"/>
</dbReference>
<comment type="function">
    <text evidence="1">Responsible for the formation of the pyrimidine heterocycle in the thiamine biosynthesis pathway. Catalyzes the formation of hydroxymethylpyrimidine phosphate (HMP-P) from histidine and pyridoxal phosphate (PLP). The protein uses PLP and the active site histidine to form HMP-P, generating an inactive enzyme. The enzyme can only undergo a single turnover, which suggests it is a suicide enzyme.</text>
</comment>
<dbReference type="PANTHER" id="PTHR31528:SF1">
    <property type="entry name" value="4-AMINO-5-HYDROXYMETHYL-2-METHYLPYRIMIDINE PHOSPHATE SYNTHASE THI11-RELATED"/>
    <property type="match status" value="1"/>
</dbReference>
<dbReference type="EMBL" id="BJYK01000004">
    <property type="protein sequence ID" value="GEN79868.1"/>
    <property type="molecule type" value="Genomic_DNA"/>
</dbReference>
<feature type="signal peptide" evidence="12">
    <location>
        <begin position="1"/>
        <end position="30"/>
    </location>
</feature>
<dbReference type="Gene3D" id="3.40.190.10">
    <property type="entry name" value="Periplasmic binding protein-like II"/>
    <property type="match status" value="2"/>
</dbReference>
<dbReference type="GO" id="GO:0046872">
    <property type="term" value="F:metal ion binding"/>
    <property type="evidence" value="ECO:0007669"/>
    <property type="project" value="UniProtKB-KW"/>
</dbReference>
<keyword evidence="7" id="KW-0663">Pyridoxal phosphate</keyword>
<evidence type="ECO:0000256" key="4">
    <source>
        <dbReference type="ARBA" id="ARBA00011738"/>
    </source>
</evidence>
<keyword evidence="12" id="KW-0732">Signal</keyword>
<organism evidence="14 15">
    <name type="scientific">Actinotalea fermentans</name>
    <dbReference type="NCBI Taxonomy" id="43671"/>
    <lineage>
        <taxon>Bacteria</taxon>
        <taxon>Bacillati</taxon>
        <taxon>Actinomycetota</taxon>
        <taxon>Actinomycetes</taxon>
        <taxon>Micrococcales</taxon>
        <taxon>Cellulomonadaceae</taxon>
        <taxon>Actinotalea</taxon>
    </lineage>
</organism>
<dbReference type="InterPro" id="IPR027939">
    <property type="entry name" value="NMT1/THI5"/>
</dbReference>
<keyword evidence="15" id="KW-1185">Reference proteome</keyword>
<dbReference type="PROSITE" id="PS51257">
    <property type="entry name" value="PROKAR_LIPOPROTEIN"/>
    <property type="match status" value="1"/>
</dbReference>
<evidence type="ECO:0000313" key="15">
    <source>
        <dbReference type="Proteomes" id="UP000321484"/>
    </source>
</evidence>
<dbReference type="Proteomes" id="UP000321484">
    <property type="component" value="Unassembled WGS sequence"/>
</dbReference>
<keyword evidence="6" id="KW-0479">Metal-binding</keyword>
<comment type="similarity">
    <text evidence="3">Belongs to the NMT1/THI5 family.</text>
</comment>
<evidence type="ECO:0000256" key="12">
    <source>
        <dbReference type="SAM" id="SignalP"/>
    </source>
</evidence>